<evidence type="ECO:0000313" key="7">
    <source>
        <dbReference type="EMBL" id="SPP66651.1"/>
    </source>
</evidence>
<evidence type="ECO:0000256" key="5">
    <source>
        <dbReference type="ARBA" id="ARBA00023136"/>
    </source>
</evidence>
<accession>A0A330LAB2</accession>
<feature type="transmembrane region" description="Helical" evidence="6">
    <location>
        <begin position="127"/>
        <end position="145"/>
    </location>
</feature>
<keyword evidence="3 6" id="KW-0812">Transmembrane</keyword>
<dbReference type="OrthoDB" id="9800472at2"/>
<evidence type="ECO:0000313" key="8">
    <source>
        <dbReference type="Proteomes" id="UP000248168"/>
    </source>
</evidence>
<evidence type="ECO:0000256" key="2">
    <source>
        <dbReference type="ARBA" id="ARBA00009160"/>
    </source>
</evidence>
<evidence type="ECO:0000256" key="1">
    <source>
        <dbReference type="ARBA" id="ARBA00004370"/>
    </source>
</evidence>
<dbReference type="InParanoid" id="A0A330LAB2"/>
<comment type="subcellular location">
    <subcellularLocation>
        <location evidence="1">Membrane</location>
    </subcellularLocation>
</comment>
<reference evidence="8" key="1">
    <citation type="submission" date="2018-04" db="EMBL/GenBank/DDBJ databases">
        <authorList>
            <person name="Lucker S."/>
            <person name="Sakoula D."/>
        </authorList>
    </citation>
    <scope>NUCLEOTIDE SEQUENCE [LARGE SCALE GENOMIC DNA]</scope>
</reference>
<proteinExistence type="inferred from homology"/>
<evidence type="ECO:0000256" key="6">
    <source>
        <dbReference type="SAM" id="Phobius"/>
    </source>
</evidence>
<protein>
    <recommendedName>
        <fullName evidence="9">FUN14 family protein</fullName>
    </recommendedName>
</protein>
<keyword evidence="5 6" id="KW-0472">Membrane</keyword>
<sequence length="148" mass="15469">MSSDEQDATQHLTSSALETLFVDPPWDSKSFLGAGATTLAGLGAWMNDMMSPALARGGASFMGGFLIGWAIRRTVKLAVIVTGLLLTLLAAVKMTGIVELDWTVIETNIVHSLAWAQGKAEGFKEVLTGYLPSAGAGGAGAFLGLRKK</sequence>
<feature type="transmembrane region" description="Helical" evidence="6">
    <location>
        <begin position="78"/>
        <end position="98"/>
    </location>
</feature>
<dbReference type="Proteomes" id="UP000248168">
    <property type="component" value="Unassembled WGS sequence"/>
</dbReference>
<dbReference type="AlphaFoldDB" id="A0A330LAB2"/>
<dbReference type="InterPro" id="IPR007014">
    <property type="entry name" value="FUN14"/>
</dbReference>
<keyword evidence="4 6" id="KW-1133">Transmembrane helix</keyword>
<evidence type="ECO:0000256" key="3">
    <source>
        <dbReference type="ARBA" id="ARBA00022692"/>
    </source>
</evidence>
<dbReference type="EMBL" id="OUNR01000021">
    <property type="protein sequence ID" value="SPP66651.1"/>
    <property type="molecule type" value="Genomic_DNA"/>
</dbReference>
<evidence type="ECO:0008006" key="9">
    <source>
        <dbReference type="Google" id="ProtNLM"/>
    </source>
</evidence>
<feature type="transmembrane region" description="Helical" evidence="6">
    <location>
        <begin position="53"/>
        <end position="71"/>
    </location>
</feature>
<name>A0A330LAB2_9BACT</name>
<comment type="similarity">
    <text evidence="2">Belongs to the FUN14 family.</text>
</comment>
<keyword evidence="8" id="KW-1185">Reference proteome</keyword>
<gene>
    <name evidence="7" type="ORF">NITLEN_80079</name>
</gene>
<dbReference type="RefSeq" id="WP_121990790.1">
    <property type="nucleotide sequence ID" value="NZ_OUNR01000021.1"/>
</dbReference>
<organism evidence="7 8">
    <name type="scientific">Nitrospira lenta</name>
    <dbReference type="NCBI Taxonomy" id="1436998"/>
    <lineage>
        <taxon>Bacteria</taxon>
        <taxon>Pseudomonadati</taxon>
        <taxon>Nitrospirota</taxon>
        <taxon>Nitrospiria</taxon>
        <taxon>Nitrospirales</taxon>
        <taxon>Nitrospiraceae</taxon>
        <taxon>Nitrospira</taxon>
    </lineage>
</organism>
<evidence type="ECO:0000256" key="4">
    <source>
        <dbReference type="ARBA" id="ARBA00022989"/>
    </source>
</evidence>
<dbReference type="Pfam" id="PF04930">
    <property type="entry name" value="FUN14"/>
    <property type="match status" value="1"/>
</dbReference>
<dbReference type="GO" id="GO:0016020">
    <property type="term" value="C:membrane"/>
    <property type="evidence" value="ECO:0007669"/>
    <property type="project" value="UniProtKB-SubCell"/>
</dbReference>